<dbReference type="AlphaFoldDB" id="A0A1B0A5Q4"/>
<keyword evidence="2" id="KW-1185">Reference proteome</keyword>
<reference evidence="2" key="1">
    <citation type="submission" date="2014-03" db="EMBL/GenBank/DDBJ databases">
        <authorList>
            <person name="Aksoy S."/>
            <person name="Warren W."/>
            <person name="Wilson R.K."/>
        </authorList>
    </citation>
    <scope>NUCLEOTIDE SEQUENCE [LARGE SCALE GENOMIC DNA]</scope>
    <source>
        <strain evidence="2">IAEA</strain>
    </source>
</reference>
<proteinExistence type="predicted"/>
<reference evidence="1" key="2">
    <citation type="submission" date="2020-05" db="UniProtKB">
        <authorList>
            <consortium name="EnsemblMetazoa"/>
        </authorList>
    </citation>
    <scope>IDENTIFICATION</scope>
    <source>
        <strain evidence="1">IAEA</strain>
    </source>
</reference>
<evidence type="ECO:0000313" key="2">
    <source>
        <dbReference type="Proteomes" id="UP000092445"/>
    </source>
</evidence>
<name>A0A1B0A5Q4_GLOPL</name>
<organism evidence="1 2">
    <name type="scientific">Glossina pallidipes</name>
    <name type="common">Tsetse fly</name>
    <dbReference type="NCBI Taxonomy" id="7398"/>
    <lineage>
        <taxon>Eukaryota</taxon>
        <taxon>Metazoa</taxon>
        <taxon>Ecdysozoa</taxon>
        <taxon>Arthropoda</taxon>
        <taxon>Hexapoda</taxon>
        <taxon>Insecta</taxon>
        <taxon>Pterygota</taxon>
        <taxon>Neoptera</taxon>
        <taxon>Endopterygota</taxon>
        <taxon>Diptera</taxon>
        <taxon>Brachycera</taxon>
        <taxon>Muscomorpha</taxon>
        <taxon>Hippoboscoidea</taxon>
        <taxon>Glossinidae</taxon>
        <taxon>Glossina</taxon>
    </lineage>
</organism>
<evidence type="ECO:0000313" key="1">
    <source>
        <dbReference type="EnsemblMetazoa" id="GPAI035247-PA"/>
    </source>
</evidence>
<protein>
    <submittedName>
        <fullName evidence="1">Uncharacterized protein</fullName>
    </submittedName>
</protein>
<sequence length="281" mass="30717">MAVSPREEGLKRFFGCSCKQIHGVLKCHEAVIYTTHSGYTFLDNLVPLIESHFFDPLDEGERLPVAGEVEPPSADDLDDRSRISRCREGLAGPADRDGKVHGLLGVVSYWRCSGKPSPCSGATCEAVSALSLGWGSSAAHERKANTRNLCLQALGSSFINSLHFNFITLPPCLHATLNGAVRFLKWKNTNLSTASSFCVVSPLFTKCPKLPHIKTSWENVLAGAVWFWMEVVIKVPCAQTTCCFSKKLTKSITWLPTKFKAPPPIAASHIQSYLSGKIVPN</sequence>
<accession>A0A1B0A5Q4</accession>
<dbReference type="EnsemblMetazoa" id="GPAI035247-RA">
    <property type="protein sequence ID" value="GPAI035247-PA"/>
    <property type="gene ID" value="GPAI035247"/>
</dbReference>
<dbReference type="VEuPathDB" id="VectorBase:GPAI035247"/>
<dbReference type="Proteomes" id="UP000092445">
    <property type="component" value="Unassembled WGS sequence"/>
</dbReference>